<dbReference type="InterPro" id="IPR023271">
    <property type="entry name" value="Aquaporin-like"/>
</dbReference>
<dbReference type="PANTHER" id="PTHR43829">
    <property type="entry name" value="AQUAPORIN OR AQUAGLYCEROPORIN RELATED"/>
    <property type="match status" value="1"/>
</dbReference>
<evidence type="ECO:0000313" key="10">
    <source>
        <dbReference type="Proteomes" id="UP000002866"/>
    </source>
</evidence>
<protein>
    <recommendedName>
        <fullName evidence="11">Glycerol uptake/efflux facilitator protein</fullName>
    </recommendedName>
</protein>
<feature type="region of interest" description="Disordered" evidence="7">
    <location>
        <begin position="526"/>
        <end position="550"/>
    </location>
</feature>
<name>I2H495_HENB6</name>
<evidence type="ECO:0000256" key="8">
    <source>
        <dbReference type="SAM" id="Phobius"/>
    </source>
</evidence>
<dbReference type="GeneID" id="14496190"/>
<dbReference type="eggNOG" id="KOG0224">
    <property type="taxonomic scope" value="Eukaryota"/>
</dbReference>
<dbReference type="InterPro" id="IPR022357">
    <property type="entry name" value="MIP_CS"/>
</dbReference>
<keyword evidence="6 8" id="KW-0472">Membrane</keyword>
<dbReference type="PANTHER" id="PTHR43829:SF9">
    <property type="entry name" value="AQUAPORIN-9"/>
    <property type="match status" value="1"/>
</dbReference>
<gene>
    <name evidence="9" type="primary">TBLA0E01380</name>
    <name evidence="9" type="ORF">TBLA_0E01380</name>
</gene>
<dbReference type="GO" id="GO:0015700">
    <property type="term" value="P:arsenite transport"/>
    <property type="evidence" value="ECO:0007669"/>
    <property type="project" value="EnsemblFungi"/>
</dbReference>
<dbReference type="HOGENOM" id="CLU_027014_0_0_1"/>
<keyword evidence="5 8" id="KW-1133">Transmembrane helix</keyword>
<dbReference type="NCBIfam" id="TIGR00861">
    <property type="entry name" value="MIP"/>
    <property type="match status" value="1"/>
</dbReference>
<dbReference type="OMA" id="MGTMVMI"/>
<evidence type="ECO:0000313" key="9">
    <source>
        <dbReference type="EMBL" id="CCH61197.1"/>
    </source>
</evidence>
<dbReference type="KEGG" id="tbl:TBLA_0E01380"/>
<keyword evidence="3" id="KW-0813">Transport</keyword>
<dbReference type="InterPro" id="IPR050363">
    <property type="entry name" value="MIP/Aquaporin"/>
</dbReference>
<dbReference type="GO" id="GO:0005886">
    <property type="term" value="C:plasma membrane"/>
    <property type="evidence" value="ECO:0007669"/>
    <property type="project" value="EnsemblFungi"/>
</dbReference>
<dbReference type="Proteomes" id="UP000002866">
    <property type="component" value="Chromosome 5"/>
</dbReference>
<sequence length="603" mass="67651">MDQNDIQHSTRSSIHDEKSHHNDDDSFDYEMQEYSPIPMVSTIQPTTTYIPQYSVDSNSAKPAFPIQEVIPNSHEALTMDINSSSGMQLNPSKNLRARTSQAKHTTSSSIHSNSQYSLDNDIDSKNDDVSQSVNRLSQSQVDSAQMTNANSQGIPMMVKPKTLYQNPQTPTVLPSTYHPISKWSTVKHTYLKEFLAEFMGTMVMIIFGDSVCCQVNLASKIQQNTYVQSLLKLKSKGVATEDLVDTMETLETLVSSTSGGTFDDIAMGWGAAVVMGYFCAGGSAISGAHLNPSITIANFFFRGFPKKKIPYYLIGQMLGAFIAAYITFIYHKKIILQAYPDDWWKNESVANLFFVFPKEYLSPARQFIGEFVCTAMLQAGMFALTDPYTCLSSDVFPLMLFILIFMINASMGYQTGCAMNMARDLGPRLAMYTLGFDRKVIWINHHHFFWIPMVAPFLGSLTGALVYDVCIYQGHESPVNWPFTLYKEKLVRSWHRRPGWKKRSRKRATSDLSEFSYATDDIDNSSDYGLQPTSSMKKTTTTSTASDLEDEIRHPSVQFKSVQKDAKRLYGGIPTILENEDSLETASFSNTSGSLVFSDKQLQ</sequence>
<dbReference type="AlphaFoldDB" id="I2H495"/>
<accession>I2H495</accession>
<feature type="transmembrane region" description="Helical" evidence="8">
    <location>
        <begin position="309"/>
        <end position="330"/>
    </location>
</feature>
<feature type="compositionally biased region" description="Polar residues" evidence="7">
    <location>
        <begin position="1"/>
        <end position="12"/>
    </location>
</feature>
<keyword evidence="4 8" id="KW-0812">Transmembrane</keyword>
<feature type="region of interest" description="Disordered" evidence="7">
    <location>
        <begin position="1"/>
        <end position="28"/>
    </location>
</feature>
<evidence type="ECO:0000256" key="2">
    <source>
        <dbReference type="ARBA" id="ARBA00006175"/>
    </source>
</evidence>
<dbReference type="GO" id="GO:0006846">
    <property type="term" value="P:acetate transport"/>
    <property type="evidence" value="ECO:0007669"/>
    <property type="project" value="EnsemblFungi"/>
</dbReference>
<dbReference type="InParanoid" id="I2H495"/>
<keyword evidence="10" id="KW-1185">Reference proteome</keyword>
<feature type="transmembrane region" description="Helical" evidence="8">
    <location>
        <begin position="448"/>
        <end position="467"/>
    </location>
</feature>
<feature type="compositionally biased region" description="Polar residues" evidence="7">
    <location>
        <begin position="129"/>
        <end position="144"/>
    </location>
</feature>
<dbReference type="Pfam" id="PF00230">
    <property type="entry name" value="MIP"/>
    <property type="match status" value="1"/>
</dbReference>
<evidence type="ECO:0000256" key="6">
    <source>
        <dbReference type="ARBA" id="ARBA00023136"/>
    </source>
</evidence>
<dbReference type="GO" id="GO:0000747">
    <property type="term" value="P:conjugation with cellular fusion"/>
    <property type="evidence" value="ECO:0007669"/>
    <property type="project" value="EnsemblFungi"/>
</dbReference>
<reference evidence="9 10" key="1">
    <citation type="journal article" date="2011" name="Proc. Natl. Acad. Sci. U.S.A.">
        <title>Evolutionary erosion of yeast sex chromosomes by mating-type switching accidents.</title>
        <authorList>
            <person name="Gordon J.L."/>
            <person name="Armisen D."/>
            <person name="Proux-Wera E."/>
            <person name="Oheigeartaigh S.S."/>
            <person name="Byrne K.P."/>
            <person name="Wolfe K.H."/>
        </authorList>
    </citation>
    <scope>NUCLEOTIDE SEQUENCE [LARGE SCALE GENOMIC DNA]</scope>
    <source>
        <strain evidence="10">ATCC 34711 / CBS 6284 / DSM 70876 / NBRC 10599 / NRRL Y-10934 / UCD 77-7</strain>
    </source>
</reference>
<comment type="similarity">
    <text evidence="2">Belongs to the MIP/aquaporin (TC 1.A.8) family.</text>
</comment>
<dbReference type="GO" id="GO:0015254">
    <property type="term" value="F:glycerol channel activity"/>
    <property type="evidence" value="ECO:0007669"/>
    <property type="project" value="EnsemblFungi"/>
</dbReference>
<dbReference type="STRING" id="1071380.I2H495"/>
<evidence type="ECO:0000256" key="4">
    <source>
        <dbReference type="ARBA" id="ARBA00022692"/>
    </source>
</evidence>
<comment type="subcellular location">
    <subcellularLocation>
        <location evidence="1">Membrane</location>
        <topology evidence="1">Multi-pass membrane protein</topology>
    </subcellularLocation>
</comment>
<proteinExistence type="inferred from homology"/>
<feature type="compositionally biased region" description="Low complexity" evidence="7">
    <location>
        <begin position="533"/>
        <end position="546"/>
    </location>
</feature>
<dbReference type="CDD" id="cd00333">
    <property type="entry name" value="MIP"/>
    <property type="match status" value="1"/>
</dbReference>
<evidence type="ECO:0000256" key="5">
    <source>
        <dbReference type="ARBA" id="ARBA00022989"/>
    </source>
</evidence>
<dbReference type="InterPro" id="IPR000425">
    <property type="entry name" value="MIP"/>
</dbReference>
<evidence type="ECO:0000256" key="3">
    <source>
        <dbReference type="ARBA" id="ARBA00022448"/>
    </source>
</evidence>
<feature type="region of interest" description="Disordered" evidence="7">
    <location>
        <begin position="83"/>
        <end position="144"/>
    </location>
</feature>
<evidence type="ECO:0000256" key="7">
    <source>
        <dbReference type="SAM" id="MobiDB-lite"/>
    </source>
</evidence>
<feature type="compositionally biased region" description="Polar residues" evidence="7">
    <location>
        <begin position="83"/>
        <end position="118"/>
    </location>
</feature>
<dbReference type="PROSITE" id="PS00221">
    <property type="entry name" value="MIP"/>
    <property type="match status" value="1"/>
</dbReference>
<organism evidence="9 10">
    <name type="scientific">Henningerozyma blattae (strain ATCC 34711 / CBS 6284 / DSM 70876 / NBRC 10599 / NRRL Y-10934 / UCD 77-7)</name>
    <name type="common">Yeast</name>
    <name type="synonym">Tetrapisispora blattae</name>
    <dbReference type="NCBI Taxonomy" id="1071380"/>
    <lineage>
        <taxon>Eukaryota</taxon>
        <taxon>Fungi</taxon>
        <taxon>Dikarya</taxon>
        <taxon>Ascomycota</taxon>
        <taxon>Saccharomycotina</taxon>
        <taxon>Saccharomycetes</taxon>
        <taxon>Saccharomycetales</taxon>
        <taxon>Saccharomycetaceae</taxon>
        <taxon>Henningerozyma</taxon>
    </lineage>
</organism>
<dbReference type="FunCoup" id="I2H495">
    <property type="interactions" value="54"/>
</dbReference>
<dbReference type="Gene3D" id="1.20.1080.10">
    <property type="entry name" value="Glycerol uptake facilitator protein"/>
    <property type="match status" value="1"/>
</dbReference>
<dbReference type="SUPFAM" id="SSF81338">
    <property type="entry name" value="Aquaporin-like"/>
    <property type="match status" value="1"/>
</dbReference>
<evidence type="ECO:0000256" key="1">
    <source>
        <dbReference type="ARBA" id="ARBA00004141"/>
    </source>
</evidence>
<evidence type="ECO:0008006" key="11">
    <source>
        <dbReference type="Google" id="ProtNLM"/>
    </source>
</evidence>
<dbReference type="EMBL" id="HE806320">
    <property type="protein sequence ID" value="CCH61197.1"/>
    <property type="molecule type" value="Genomic_DNA"/>
</dbReference>
<dbReference type="RefSeq" id="XP_004180716.1">
    <property type="nucleotide sequence ID" value="XM_004180668.1"/>
</dbReference>
<feature type="transmembrane region" description="Helical" evidence="8">
    <location>
        <begin position="396"/>
        <end position="413"/>
    </location>
</feature>
<dbReference type="PRINTS" id="PR00783">
    <property type="entry name" value="MINTRINSICP"/>
</dbReference>
<dbReference type="OrthoDB" id="3222at2759"/>
<feature type="compositionally biased region" description="Basic and acidic residues" evidence="7">
    <location>
        <begin position="13"/>
        <end position="24"/>
    </location>
</feature>
<dbReference type="GO" id="GO:0015250">
    <property type="term" value="F:water channel activity"/>
    <property type="evidence" value="ECO:0007669"/>
    <property type="project" value="TreeGrafter"/>
</dbReference>